<gene>
    <name evidence="5" type="ORF">ACFOMF_13610</name>
</gene>
<dbReference type="SUPFAM" id="SSF51735">
    <property type="entry name" value="NAD(P)-binding Rossmann-fold domains"/>
    <property type="match status" value="1"/>
</dbReference>
<evidence type="ECO:0000259" key="4">
    <source>
        <dbReference type="SMART" id="SM00822"/>
    </source>
</evidence>
<dbReference type="InterPro" id="IPR036291">
    <property type="entry name" value="NAD(P)-bd_dom_sf"/>
</dbReference>
<accession>A0ABV7T6I4</accession>
<dbReference type="InterPro" id="IPR020904">
    <property type="entry name" value="Sc_DH/Rdtase_CS"/>
</dbReference>
<evidence type="ECO:0000256" key="3">
    <source>
        <dbReference type="ARBA" id="ARBA00023027"/>
    </source>
</evidence>
<dbReference type="Pfam" id="PF13561">
    <property type="entry name" value="adh_short_C2"/>
    <property type="match status" value="1"/>
</dbReference>
<dbReference type="EMBL" id="JBHRXZ010000022">
    <property type="protein sequence ID" value="MFC3608819.1"/>
    <property type="molecule type" value="Genomic_DNA"/>
</dbReference>
<keyword evidence="6" id="KW-1185">Reference proteome</keyword>
<organism evidence="5 6">
    <name type="scientific">Stutzerimonas tarimensis</name>
    <dbReference type="NCBI Taxonomy" id="1507735"/>
    <lineage>
        <taxon>Bacteria</taxon>
        <taxon>Pseudomonadati</taxon>
        <taxon>Pseudomonadota</taxon>
        <taxon>Gammaproteobacteria</taxon>
        <taxon>Pseudomonadales</taxon>
        <taxon>Pseudomonadaceae</taxon>
        <taxon>Stutzerimonas</taxon>
    </lineage>
</organism>
<dbReference type="PANTHER" id="PTHR24321">
    <property type="entry name" value="DEHYDROGENASES, SHORT CHAIN"/>
    <property type="match status" value="1"/>
</dbReference>
<dbReference type="SMART" id="SM00822">
    <property type="entry name" value="PKS_KR"/>
    <property type="match status" value="1"/>
</dbReference>
<dbReference type="Gene3D" id="3.40.50.720">
    <property type="entry name" value="NAD(P)-binding Rossmann-like Domain"/>
    <property type="match status" value="1"/>
</dbReference>
<protein>
    <submittedName>
        <fullName evidence="5">SDR family oxidoreductase</fullName>
    </submittedName>
</protein>
<dbReference type="PROSITE" id="PS00061">
    <property type="entry name" value="ADH_SHORT"/>
    <property type="match status" value="1"/>
</dbReference>
<keyword evidence="2" id="KW-0560">Oxidoreductase</keyword>
<comment type="caution">
    <text evidence="5">The sequence shown here is derived from an EMBL/GenBank/DDBJ whole genome shotgun (WGS) entry which is preliminary data.</text>
</comment>
<feature type="domain" description="Ketoreductase" evidence="4">
    <location>
        <begin position="6"/>
        <end position="186"/>
    </location>
</feature>
<proteinExistence type="inferred from homology"/>
<name>A0ABV7T6I4_9GAMM</name>
<comment type="similarity">
    <text evidence="1">Belongs to the short-chain dehydrogenases/reductases (SDR) family.</text>
</comment>
<evidence type="ECO:0000256" key="1">
    <source>
        <dbReference type="ARBA" id="ARBA00006484"/>
    </source>
</evidence>
<evidence type="ECO:0000256" key="2">
    <source>
        <dbReference type="ARBA" id="ARBA00023002"/>
    </source>
</evidence>
<sequence>MRVKDKVVLITGAASGLGLADAELLAAEGARVVITDVNEEAGQAAAARLDGLFLRQDVSREEDWQRVMRAITEHYGGLDVLVNNAGIVEVADIESTSLELYQRMNRVLNDGTFLGCRYAIQAMRERGGSIINISSLSAIRGYPLVPSYAAAKGAVLALTHTIAVHCRSKGYPIRCNAVLPGPIATPLALTVIEDASGMGQPEDVAQMVLYLASDESRFVSGAQFVIDNANSMVGGAS</sequence>
<dbReference type="PRINTS" id="PR00081">
    <property type="entry name" value="GDHRDH"/>
</dbReference>
<dbReference type="InterPro" id="IPR002347">
    <property type="entry name" value="SDR_fam"/>
</dbReference>
<keyword evidence="3" id="KW-0520">NAD</keyword>
<dbReference type="PRINTS" id="PR00080">
    <property type="entry name" value="SDRFAMILY"/>
</dbReference>
<evidence type="ECO:0000313" key="5">
    <source>
        <dbReference type="EMBL" id="MFC3608819.1"/>
    </source>
</evidence>
<evidence type="ECO:0000313" key="6">
    <source>
        <dbReference type="Proteomes" id="UP001595630"/>
    </source>
</evidence>
<dbReference type="PANTHER" id="PTHR24321:SF8">
    <property type="entry name" value="ESTRADIOL 17-BETA-DEHYDROGENASE 8-RELATED"/>
    <property type="match status" value="1"/>
</dbReference>
<dbReference type="RefSeq" id="WP_386365706.1">
    <property type="nucleotide sequence ID" value="NZ_JBHRXZ010000022.1"/>
</dbReference>
<dbReference type="InterPro" id="IPR057326">
    <property type="entry name" value="KR_dom"/>
</dbReference>
<reference evidence="6" key="1">
    <citation type="journal article" date="2019" name="Int. J. Syst. Evol. Microbiol.">
        <title>The Global Catalogue of Microorganisms (GCM) 10K type strain sequencing project: providing services to taxonomists for standard genome sequencing and annotation.</title>
        <authorList>
            <consortium name="The Broad Institute Genomics Platform"/>
            <consortium name="The Broad Institute Genome Sequencing Center for Infectious Disease"/>
            <person name="Wu L."/>
            <person name="Ma J."/>
        </authorList>
    </citation>
    <scope>NUCLEOTIDE SEQUENCE [LARGE SCALE GENOMIC DNA]</scope>
    <source>
        <strain evidence="6">KCTC 42447</strain>
    </source>
</reference>
<dbReference type="Proteomes" id="UP001595630">
    <property type="component" value="Unassembled WGS sequence"/>
</dbReference>